<feature type="signal peptide" evidence="1">
    <location>
        <begin position="1"/>
        <end position="25"/>
    </location>
</feature>
<gene>
    <name evidence="2" type="ORF">SAMN05444410_11560</name>
</gene>
<keyword evidence="3" id="KW-1185">Reference proteome</keyword>
<feature type="chain" id="PRO_5036479550" evidence="1">
    <location>
        <begin position="26"/>
        <end position="254"/>
    </location>
</feature>
<comment type="caution">
    <text evidence="2">The sequence shown here is derived from an EMBL/GenBank/DDBJ whole genome shotgun (WGS) entry which is preliminary data.</text>
</comment>
<keyword evidence="1" id="KW-0732">Signal</keyword>
<evidence type="ECO:0000313" key="3">
    <source>
        <dbReference type="Proteomes" id="UP000198711"/>
    </source>
</evidence>
<evidence type="ECO:0000313" key="2">
    <source>
        <dbReference type="EMBL" id="SDX41562.1"/>
    </source>
</evidence>
<dbReference type="Proteomes" id="UP000198711">
    <property type="component" value="Unassembled WGS sequence"/>
</dbReference>
<protein>
    <submittedName>
        <fullName evidence="2">Uncharacterized protein</fullName>
    </submittedName>
</protein>
<organism evidence="2 3">
    <name type="scientific">Hydrobacter penzbergensis</name>
    <dbReference type="NCBI Taxonomy" id="1235997"/>
    <lineage>
        <taxon>Bacteria</taxon>
        <taxon>Pseudomonadati</taxon>
        <taxon>Bacteroidota</taxon>
        <taxon>Chitinophagia</taxon>
        <taxon>Chitinophagales</taxon>
        <taxon>Chitinophagaceae</taxon>
        <taxon>Hydrobacter</taxon>
    </lineage>
</organism>
<reference evidence="2 3" key="1">
    <citation type="submission" date="2016-10" db="EMBL/GenBank/DDBJ databases">
        <authorList>
            <person name="Varghese N."/>
            <person name="Submissions S."/>
        </authorList>
    </citation>
    <scope>NUCLEOTIDE SEQUENCE [LARGE SCALE GENOMIC DNA]</scope>
    <source>
        <strain evidence="2 3">DSM 25353</strain>
    </source>
</reference>
<proteinExistence type="predicted"/>
<name>A0A8X8IJC7_9BACT</name>
<accession>A0A8X8IJC7</accession>
<sequence>MKQLISFCALIAAVSALLLIGNSCSKSSGSNSPGSGNNTSGTTAQAAYDNQSGGIYKGTLTGSSGYFVVNLQAAKPYVVYQWTDPASASDSLPAASLGNWQSGQALSKALFTGTSGAKIWFSVTATGSNPSIDSVYFPSHQGPVYAAIAKETSSNPVRVYQGSASPVSSNGGKCVNAVVNVWTAGSSAMGTYLATTGEHGGGTGTVSGNQVQMSMGGESGSLTISSDASSITGTVTGNGTTSTCSHNISLKRIF</sequence>
<dbReference type="RefSeq" id="WP_092725967.1">
    <property type="nucleotide sequence ID" value="NZ_FNNO01000015.1"/>
</dbReference>
<dbReference type="EMBL" id="FNNO01000015">
    <property type="protein sequence ID" value="SDX41562.1"/>
    <property type="molecule type" value="Genomic_DNA"/>
</dbReference>
<dbReference type="AlphaFoldDB" id="A0A8X8IJC7"/>
<evidence type="ECO:0000256" key="1">
    <source>
        <dbReference type="SAM" id="SignalP"/>
    </source>
</evidence>